<name>A0ABW6ALV4_9BACT</name>
<dbReference type="Proteomes" id="UP001597512">
    <property type="component" value="Unassembled WGS sequence"/>
</dbReference>
<keyword evidence="2" id="KW-1185">Reference proteome</keyword>
<evidence type="ECO:0008006" key="3">
    <source>
        <dbReference type="Google" id="ProtNLM"/>
    </source>
</evidence>
<accession>A0ABW6ALV4</accession>
<evidence type="ECO:0000313" key="2">
    <source>
        <dbReference type="Proteomes" id="UP001597512"/>
    </source>
</evidence>
<reference evidence="2" key="1">
    <citation type="journal article" date="2019" name="Int. J. Syst. Evol. Microbiol.">
        <title>The Global Catalogue of Microorganisms (GCM) 10K type strain sequencing project: providing services to taxonomists for standard genome sequencing and annotation.</title>
        <authorList>
            <consortium name="The Broad Institute Genomics Platform"/>
            <consortium name="The Broad Institute Genome Sequencing Center for Infectious Disease"/>
            <person name="Wu L."/>
            <person name="Ma J."/>
        </authorList>
    </citation>
    <scope>NUCLEOTIDE SEQUENCE [LARGE SCALE GENOMIC DNA]</scope>
    <source>
        <strain evidence="2">KCTC 52490</strain>
    </source>
</reference>
<comment type="caution">
    <text evidence="1">The sequence shown here is derived from an EMBL/GenBank/DDBJ whole genome shotgun (WGS) entry which is preliminary data.</text>
</comment>
<protein>
    <recommendedName>
        <fullName evidence="3">Transposase</fullName>
    </recommendedName>
</protein>
<organism evidence="1 2">
    <name type="scientific">Spirosoma flavum</name>
    <dbReference type="NCBI Taxonomy" id="2048557"/>
    <lineage>
        <taxon>Bacteria</taxon>
        <taxon>Pseudomonadati</taxon>
        <taxon>Bacteroidota</taxon>
        <taxon>Cytophagia</taxon>
        <taxon>Cytophagales</taxon>
        <taxon>Cytophagaceae</taxon>
        <taxon>Spirosoma</taxon>
    </lineage>
</organism>
<evidence type="ECO:0000313" key="1">
    <source>
        <dbReference type="EMBL" id="MFD2935059.1"/>
    </source>
</evidence>
<gene>
    <name evidence="1" type="ORF">ACFS25_14805</name>
</gene>
<proteinExistence type="predicted"/>
<dbReference type="RefSeq" id="WP_381502263.1">
    <property type="nucleotide sequence ID" value="NZ_JBHUOM010000012.1"/>
</dbReference>
<dbReference type="EMBL" id="JBHUOM010000012">
    <property type="protein sequence ID" value="MFD2935059.1"/>
    <property type="molecule type" value="Genomic_DNA"/>
</dbReference>
<sequence length="71" mass="7980">MAAVETIQANNPKAYSLSRSLVSGKTFARAVLKLTGQKTPESVVRMKKLLTLVGEEMRRSYVIYGLPLRRR</sequence>